<sequence length="436" mass="45808">MSTALAIAAVTHVMKDLLNNGFVDNDVSGAIGGNFALTAIPPDRIDTSVANEQTQLNLFMYQATVNQGWRNEGLPTHDSAGTRVSNPPLALDLHYLISAYSATELLPEILMGFAMLILHDTPVLSRDIIKQALQPPLDVNLPMLALTELAEQTELIKISPVVLSTEEISKLWPAFQAKYRATAAYKVTVVLLQSRKSKKSALPVRSRQLYVVPFHQPVIESIASKSAPAAPVVDNQQILAGYILVLKGHKLSSDQVTVNIDGIVATPAPADISDEQISIAIPAAVTAGVHTAQVVQPQLMGVPPVAHKGAVSNVQAFVLSPSIVSVTAANVTGTGTAPRAADIAVKVNPLVANTQQVELLLNEWVAVTGTTPLAAYSFTLSAATLAAGPATTDTVTIPVTGVTAGTYLVRIRINGAESPLAADSAGRYNAPTVVIP</sequence>
<dbReference type="RefSeq" id="WP_116848717.1">
    <property type="nucleotide sequence ID" value="NZ_QTJU01000007.1"/>
</dbReference>
<accession>A0A3E1NG40</accession>
<organism evidence="2 3">
    <name type="scientific">Deminuibacter soli</name>
    <dbReference type="NCBI Taxonomy" id="2291815"/>
    <lineage>
        <taxon>Bacteria</taxon>
        <taxon>Pseudomonadati</taxon>
        <taxon>Bacteroidota</taxon>
        <taxon>Chitinophagia</taxon>
        <taxon>Chitinophagales</taxon>
        <taxon>Chitinophagaceae</taxon>
        <taxon>Deminuibacter</taxon>
    </lineage>
</organism>
<dbReference type="InterPro" id="IPR025351">
    <property type="entry name" value="Pvc16_N"/>
</dbReference>
<keyword evidence="3" id="KW-1185">Reference proteome</keyword>
<evidence type="ECO:0000313" key="3">
    <source>
        <dbReference type="Proteomes" id="UP000261284"/>
    </source>
</evidence>
<proteinExistence type="predicted"/>
<evidence type="ECO:0000259" key="1">
    <source>
        <dbReference type="Pfam" id="PF14065"/>
    </source>
</evidence>
<evidence type="ECO:0000313" key="2">
    <source>
        <dbReference type="EMBL" id="RFM26933.1"/>
    </source>
</evidence>
<name>A0A3E1NG40_9BACT</name>
<feature type="domain" description="Pvc16 N-terminal" evidence="1">
    <location>
        <begin position="9"/>
        <end position="205"/>
    </location>
</feature>
<protein>
    <submittedName>
        <fullName evidence="2">DUF4255 domain-containing protein</fullName>
    </submittedName>
</protein>
<dbReference type="AlphaFoldDB" id="A0A3E1NG40"/>
<dbReference type="Proteomes" id="UP000261284">
    <property type="component" value="Unassembled WGS sequence"/>
</dbReference>
<reference evidence="2 3" key="1">
    <citation type="submission" date="2018-08" db="EMBL/GenBank/DDBJ databases">
        <title>Chitinophagaceae sp. K23C18032701, a novel bacterium isolated from forest soil.</title>
        <authorList>
            <person name="Wang C."/>
        </authorList>
    </citation>
    <scope>NUCLEOTIDE SEQUENCE [LARGE SCALE GENOMIC DNA]</scope>
    <source>
        <strain evidence="2 3">K23C18032701</strain>
    </source>
</reference>
<dbReference type="Pfam" id="PF14065">
    <property type="entry name" value="Pvc16_N"/>
    <property type="match status" value="1"/>
</dbReference>
<dbReference type="OrthoDB" id="7560784at2"/>
<comment type="caution">
    <text evidence="2">The sequence shown here is derived from an EMBL/GenBank/DDBJ whole genome shotgun (WGS) entry which is preliminary data.</text>
</comment>
<gene>
    <name evidence="2" type="ORF">DXN05_18285</name>
</gene>
<dbReference type="EMBL" id="QTJU01000007">
    <property type="protein sequence ID" value="RFM26933.1"/>
    <property type="molecule type" value="Genomic_DNA"/>
</dbReference>